<dbReference type="Gene3D" id="4.10.410.60">
    <property type="match status" value="1"/>
</dbReference>
<dbReference type="InterPro" id="IPR001706">
    <property type="entry name" value="Ribosomal_bL35"/>
</dbReference>
<dbReference type="InterPro" id="IPR018265">
    <property type="entry name" value="Ribosomal_bL35_CS"/>
</dbReference>
<dbReference type="GO" id="GO:0006412">
    <property type="term" value="P:translation"/>
    <property type="evidence" value="ECO:0007669"/>
    <property type="project" value="InterPro"/>
</dbReference>
<reference evidence="6" key="1">
    <citation type="submission" date="2021-01" db="EMBL/GenBank/DDBJ databases">
        <authorList>
            <person name="Corre E."/>
            <person name="Pelletier E."/>
            <person name="Niang G."/>
            <person name="Scheremetjew M."/>
            <person name="Finn R."/>
            <person name="Kale V."/>
            <person name="Holt S."/>
            <person name="Cochrane G."/>
            <person name="Meng A."/>
            <person name="Brown T."/>
            <person name="Cohen L."/>
        </authorList>
    </citation>
    <scope>NUCLEOTIDE SEQUENCE</scope>
    <source>
        <strain evidence="6">CCMP2084</strain>
    </source>
</reference>
<evidence type="ECO:0000256" key="4">
    <source>
        <dbReference type="RuleBase" id="RU000568"/>
    </source>
</evidence>
<dbReference type="PANTHER" id="PTHR33343">
    <property type="entry name" value="54S RIBOSOMAL PROTEIN BL35M"/>
    <property type="match status" value="1"/>
</dbReference>
<comment type="similarity">
    <text evidence="1 4">Belongs to the bacterial ribosomal protein bL35 family.</text>
</comment>
<dbReference type="EMBL" id="HBHQ01012278">
    <property type="protein sequence ID" value="CAD9816329.1"/>
    <property type="molecule type" value="Transcribed_RNA"/>
</dbReference>
<dbReference type="HAMAP" id="MF_00514">
    <property type="entry name" value="Ribosomal_bL35"/>
    <property type="match status" value="1"/>
</dbReference>
<dbReference type="PROSITE" id="PS00936">
    <property type="entry name" value="RIBOSOMAL_L35"/>
    <property type="match status" value="1"/>
</dbReference>
<dbReference type="Pfam" id="PF01632">
    <property type="entry name" value="Ribosomal_L35p"/>
    <property type="match status" value="1"/>
</dbReference>
<evidence type="ECO:0000256" key="3">
    <source>
        <dbReference type="ARBA" id="ARBA00023274"/>
    </source>
</evidence>
<dbReference type="SUPFAM" id="SSF143034">
    <property type="entry name" value="L35p-like"/>
    <property type="match status" value="1"/>
</dbReference>
<dbReference type="InterPro" id="IPR021137">
    <property type="entry name" value="Ribosomal_bL35-like"/>
</dbReference>
<dbReference type="PRINTS" id="PR00064">
    <property type="entry name" value="RIBOSOMALL35"/>
</dbReference>
<keyword evidence="3 4" id="KW-0687">Ribonucleoprotein</keyword>
<dbReference type="InterPro" id="IPR037229">
    <property type="entry name" value="Ribosomal_bL35_sf"/>
</dbReference>
<dbReference type="GO" id="GO:0003735">
    <property type="term" value="F:structural constituent of ribosome"/>
    <property type="evidence" value="ECO:0007669"/>
    <property type="project" value="InterPro"/>
</dbReference>
<feature type="region of interest" description="Disordered" evidence="5">
    <location>
        <begin position="85"/>
        <end position="113"/>
    </location>
</feature>
<organism evidence="6">
    <name type="scientific">Attheya septentrionalis</name>
    <dbReference type="NCBI Taxonomy" id="420275"/>
    <lineage>
        <taxon>Eukaryota</taxon>
        <taxon>Sar</taxon>
        <taxon>Stramenopiles</taxon>
        <taxon>Ochrophyta</taxon>
        <taxon>Bacillariophyta</taxon>
        <taxon>Coscinodiscophyceae</taxon>
        <taxon>Chaetocerotophycidae</taxon>
        <taxon>Chaetocerotales</taxon>
        <taxon>Attheyaceae</taxon>
        <taxon>Attheya</taxon>
    </lineage>
</organism>
<proteinExistence type="inferred from homology"/>
<keyword evidence="2 4" id="KW-0689">Ribosomal protein</keyword>
<dbReference type="PANTHER" id="PTHR33343:SF1">
    <property type="entry name" value="LARGE RIBOSOMAL SUBUNIT PROTEIN BL35M"/>
    <property type="match status" value="1"/>
</dbReference>
<dbReference type="AlphaFoldDB" id="A0A7S2UDZ0"/>
<evidence type="ECO:0000313" key="6">
    <source>
        <dbReference type="EMBL" id="CAD9816329.1"/>
    </source>
</evidence>
<gene>
    <name evidence="6" type="ORF">ASEP1449_LOCUS8161</name>
</gene>
<name>A0A7S2UDZ0_9STRA</name>
<sequence length="126" mass="14054">MSLRAFATRAFRSTFASSSAMSSAFPRTLMPQTTTLQMPQQHPPSSLLFWAQSTIMRSMGSKSCIKTNRSAAKRFRIRGSGSIKRNKAGRQHNTGYKTRGRSNRLGQSAGVTGKEIEKRMRRLIAN</sequence>
<accession>A0A7S2UDZ0</accession>
<evidence type="ECO:0000256" key="2">
    <source>
        <dbReference type="ARBA" id="ARBA00022980"/>
    </source>
</evidence>
<evidence type="ECO:0000256" key="1">
    <source>
        <dbReference type="ARBA" id="ARBA00006598"/>
    </source>
</evidence>
<protein>
    <recommendedName>
        <fullName evidence="4">50S ribosomal protein L35</fullName>
    </recommendedName>
</protein>
<dbReference type="GO" id="GO:0015934">
    <property type="term" value="C:large ribosomal subunit"/>
    <property type="evidence" value="ECO:0007669"/>
    <property type="project" value="TreeGrafter"/>
</dbReference>
<evidence type="ECO:0000256" key="5">
    <source>
        <dbReference type="SAM" id="MobiDB-lite"/>
    </source>
</evidence>